<sequence>MRKKNYYQNTHFISSLPTISHLPKDQGIEVAFVGHSNSGKSSSLNTLTNKKSLARVSKTPGSTQFINLFKVYEGFYIVDWPGYGFAKVPIKIKRKWMFFLKEYFKNRSSLKGVIVVMDIRHPMKMLDREIILLAIKNMIPVQILLNKSDKLKTSESKFTLFQVKKTIETFSNYVKVDLFSSKGIGVNVLRDTLDFWFTSNL</sequence>
<keyword evidence="8 10" id="KW-0717">Septation</keyword>
<evidence type="ECO:0000256" key="4">
    <source>
        <dbReference type="ARBA" id="ARBA00022723"/>
    </source>
</evidence>
<proteinExistence type="inferred from homology"/>
<organism evidence="12 13">
    <name type="scientific">Candidatus Photodesmus katoptron Akat1</name>
    <dbReference type="NCBI Taxonomy" id="1236703"/>
    <lineage>
        <taxon>Bacteria</taxon>
        <taxon>Pseudomonadati</taxon>
        <taxon>Pseudomonadota</taxon>
        <taxon>Gammaproteobacteria</taxon>
        <taxon>Vibrionales</taxon>
        <taxon>Vibrionaceae</taxon>
        <taxon>Candidatus Photodesmus</taxon>
    </lineage>
</organism>
<dbReference type="InterPro" id="IPR019987">
    <property type="entry name" value="GTP-bd_ribosome_bio_YsxC"/>
</dbReference>
<keyword evidence="5 10" id="KW-0547">Nucleotide-binding</keyword>
<keyword evidence="13" id="KW-1185">Reference proteome</keyword>
<accession>S3DHT8</accession>
<comment type="caution">
    <text evidence="12">The sequence shown here is derived from an EMBL/GenBank/DDBJ whole genome shotgun (WGS) entry which is preliminary data.</text>
</comment>
<evidence type="ECO:0000256" key="1">
    <source>
        <dbReference type="ARBA" id="ARBA00001946"/>
    </source>
</evidence>
<dbReference type="AlphaFoldDB" id="S3DHT8"/>
<evidence type="ECO:0000256" key="8">
    <source>
        <dbReference type="ARBA" id="ARBA00023210"/>
    </source>
</evidence>
<keyword evidence="4" id="KW-0479">Metal-binding</keyword>
<keyword evidence="3 10" id="KW-0132">Cell division</keyword>
<dbReference type="PATRIC" id="fig|1236703.3.peg.486"/>
<dbReference type="CDD" id="cd01876">
    <property type="entry name" value="YihA_EngB"/>
    <property type="match status" value="1"/>
</dbReference>
<evidence type="ECO:0000256" key="10">
    <source>
        <dbReference type="HAMAP-Rule" id="MF_00321"/>
    </source>
</evidence>
<dbReference type="Pfam" id="PF01926">
    <property type="entry name" value="MMR_HSR1"/>
    <property type="match status" value="1"/>
</dbReference>
<dbReference type="PANTHER" id="PTHR11649:SF13">
    <property type="entry name" value="ENGB-TYPE G DOMAIN-CONTAINING PROTEIN"/>
    <property type="match status" value="1"/>
</dbReference>
<dbReference type="EMBL" id="AMSD01000001">
    <property type="protein sequence ID" value="EPE38022.1"/>
    <property type="molecule type" value="Genomic_DNA"/>
</dbReference>
<dbReference type="GO" id="GO:0005525">
    <property type="term" value="F:GTP binding"/>
    <property type="evidence" value="ECO:0007669"/>
    <property type="project" value="UniProtKB-UniRule"/>
</dbReference>
<keyword evidence="6" id="KW-0460">Magnesium</keyword>
<dbReference type="HAMAP" id="MF_00321">
    <property type="entry name" value="GTPase_EngB"/>
    <property type="match status" value="1"/>
</dbReference>
<dbReference type="STRING" id="28176.CF66_1033"/>
<gene>
    <name evidence="10" type="primary">engB</name>
    <name evidence="12" type="ORF">O1U_0485</name>
</gene>
<dbReference type="Proteomes" id="UP000053688">
    <property type="component" value="Unassembled WGS sequence"/>
</dbReference>
<comment type="cofactor">
    <cofactor evidence="1">
        <name>Mg(2+)</name>
        <dbReference type="ChEBI" id="CHEBI:18420"/>
    </cofactor>
</comment>
<keyword evidence="7 10" id="KW-0342">GTP-binding</keyword>
<dbReference type="GO" id="GO:0005829">
    <property type="term" value="C:cytosol"/>
    <property type="evidence" value="ECO:0007669"/>
    <property type="project" value="TreeGrafter"/>
</dbReference>
<comment type="function">
    <text evidence="10">Necessary for normal cell division and for the maintenance of normal septation.</text>
</comment>
<protein>
    <recommendedName>
        <fullName evidence="10">Probable GTP-binding protein EngB</fullName>
    </recommendedName>
</protein>
<dbReference type="PANTHER" id="PTHR11649">
    <property type="entry name" value="MSS1/TRME-RELATED GTP-BINDING PROTEIN"/>
    <property type="match status" value="1"/>
</dbReference>
<evidence type="ECO:0000256" key="7">
    <source>
        <dbReference type="ARBA" id="ARBA00023134"/>
    </source>
</evidence>
<evidence type="ECO:0000313" key="12">
    <source>
        <dbReference type="EMBL" id="EPE38022.1"/>
    </source>
</evidence>
<dbReference type="FunFam" id="3.40.50.300:FF:000098">
    <property type="entry name" value="Probable GTP-binding protein EngB"/>
    <property type="match status" value="1"/>
</dbReference>
<evidence type="ECO:0000313" key="13">
    <source>
        <dbReference type="Proteomes" id="UP000053688"/>
    </source>
</evidence>
<dbReference type="InterPro" id="IPR027417">
    <property type="entry name" value="P-loop_NTPase"/>
</dbReference>
<dbReference type="eggNOG" id="COG0218">
    <property type="taxonomic scope" value="Bacteria"/>
</dbReference>
<evidence type="ECO:0000256" key="2">
    <source>
        <dbReference type="ARBA" id="ARBA00009638"/>
    </source>
</evidence>
<feature type="domain" description="EngB-type G" evidence="11">
    <location>
        <begin position="26"/>
        <end position="199"/>
    </location>
</feature>
<dbReference type="InterPro" id="IPR030393">
    <property type="entry name" value="G_ENGB_dom"/>
</dbReference>
<dbReference type="GO" id="GO:0046872">
    <property type="term" value="F:metal ion binding"/>
    <property type="evidence" value="ECO:0007669"/>
    <property type="project" value="UniProtKB-KW"/>
</dbReference>
<evidence type="ECO:0000256" key="6">
    <source>
        <dbReference type="ARBA" id="ARBA00022842"/>
    </source>
</evidence>
<evidence type="ECO:0000256" key="3">
    <source>
        <dbReference type="ARBA" id="ARBA00022618"/>
    </source>
</evidence>
<dbReference type="RefSeq" id="WP_016503820.1">
    <property type="nucleotide sequence ID" value="NZ_AMSD01000001.1"/>
</dbReference>
<dbReference type="NCBIfam" id="TIGR03598">
    <property type="entry name" value="GTPase_YsxC"/>
    <property type="match status" value="1"/>
</dbReference>
<keyword evidence="9 10" id="KW-0131">Cell cycle</keyword>
<dbReference type="PROSITE" id="PS51706">
    <property type="entry name" value="G_ENGB"/>
    <property type="match status" value="1"/>
</dbReference>
<comment type="similarity">
    <text evidence="2 10">Belongs to the TRAFAC class TrmE-Era-EngA-EngB-Septin-like GTPase superfamily. EngB GTPase family.</text>
</comment>
<name>S3DHT8_9GAMM</name>
<evidence type="ECO:0000256" key="9">
    <source>
        <dbReference type="ARBA" id="ARBA00023306"/>
    </source>
</evidence>
<reference evidence="12 13" key="1">
    <citation type="journal article" date="2014" name="Environ. Microbiol.">
        <title>Genomic signatures of obligate host dependence in the luminous bacterial symbiont of a vertebrate.</title>
        <authorList>
            <person name="Hendry T.A."/>
            <person name="de Wet J.R."/>
            <person name="Dunlap P.V."/>
        </authorList>
    </citation>
    <scope>NUCLEOTIDE SEQUENCE [LARGE SCALE GENOMIC DNA]</scope>
    <source>
        <strain evidence="12 13">Akat1</strain>
    </source>
</reference>
<dbReference type="InterPro" id="IPR006073">
    <property type="entry name" value="GTP-bd"/>
</dbReference>
<dbReference type="GO" id="GO:0000917">
    <property type="term" value="P:division septum assembly"/>
    <property type="evidence" value="ECO:0007669"/>
    <property type="project" value="UniProtKB-KW"/>
</dbReference>
<dbReference type="SUPFAM" id="SSF52540">
    <property type="entry name" value="P-loop containing nucleoside triphosphate hydrolases"/>
    <property type="match status" value="1"/>
</dbReference>
<dbReference type="Gene3D" id="3.40.50.300">
    <property type="entry name" value="P-loop containing nucleotide triphosphate hydrolases"/>
    <property type="match status" value="1"/>
</dbReference>
<evidence type="ECO:0000256" key="5">
    <source>
        <dbReference type="ARBA" id="ARBA00022741"/>
    </source>
</evidence>
<evidence type="ECO:0000259" key="11">
    <source>
        <dbReference type="PROSITE" id="PS51706"/>
    </source>
</evidence>